<keyword evidence="3" id="KW-1185">Reference proteome</keyword>
<proteinExistence type="predicted"/>
<evidence type="ECO:0000313" key="2">
    <source>
        <dbReference type="EMBL" id="KAJ1165481.1"/>
    </source>
</evidence>
<name>A0AAV7SN11_PLEWA</name>
<gene>
    <name evidence="2" type="ORF">NDU88_005909</name>
</gene>
<sequence length="111" mass="12559">MQRPIEEGRREMAQEKTQKEYPPSSLQRKEEEERDLKRTSPPISVSQMICGLKSGRRCQRTLGVAGELGQMPGYMDGCEGSWGEEVYRELTIQLLSPRRGLLKENPHGAVG</sequence>
<comment type="caution">
    <text evidence="2">The sequence shown here is derived from an EMBL/GenBank/DDBJ whole genome shotgun (WGS) entry which is preliminary data.</text>
</comment>
<feature type="compositionally biased region" description="Basic and acidic residues" evidence="1">
    <location>
        <begin position="27"/>
        <end position="38"/>
    </location>
</feature>
<feature type="compositionally biased region" description="Basic and acidic residues" evidence="1">
    <location>
        <begin position="1"/>
        <end position="19"/>
    </location>
</feature>
<feature type="region of interest" description="Disordered" evidence="1">
    <location>
        <begin position="1"/>
        <end position="42"/>
    </location>
</feature>
<dbReference type="AlphaFoldDB" id="A0AAV7SN11"/>
<dbReference type="EMBL" id="JANPWB010000008">
    <property type="protein sequence ID" value="KAJ1165481.1"/>
    <property type="molecule type" value="Genomic_DNA"/>
</dbReference>
<evidence type="ECO:0000313" key="3">
    <source>
        <dbReference type="Proteomes" id="UP001066276"/>
    </source>
</evidence>
<reference evidence="2" key="1">
    <citation type="journal article" date="2022" name="bioRxiv">
        <title>Sequencing and chromosome-scale assembly of the giantPleurodeles waltlgenome.</title>
        <authorList>
            <person name="Brown T."/>
            <person name="Elewa A."/>
            <person name="Iarovenko S."/>
            <person name="Subramanian E."/>
            <person name="Araus A.J."/>
            <person name="Petzold A."/>
            <person name="Susuki M."/>
            <person name="Suzuki K.-i.T."/>
            <person name="Hayashi T."/>
            <person name="Toyoda A."/>
            <person name="Oliveira C."/>
            <person name="Osipova E."/>
            <person name="Leigh N.D."/>
            <person name="Simon A."/>
            <person name="Yun M.H."/>
        </authorList>
    </citation>
    <scope>NUCLEOTIDE SEQUENCE</scope>
    <source>
        <strain evidence="2">20211129_DDA</strain>
        <tissue evidence="2">Liver</tissue>
    </source>
</reference>
<accession>A0AAV7SN11</accession>
<protein>
    <submittedName>
        <fullName evidence="2">Uncharacterized protein</fullName>
    </submittedName>
</protein>
<evidence type="ECO:0000256" key="1">
    <source>
        <dbReference type="SAM" id="MobiDB-lite"/>
    </source>
</evidence>
<dbReference type="Proteomes" id="UP001066276">
    <property type="component" value="Chromosome 4_2"/>
</dbReference>
<organism evidence="2 3">
    <name type="scientific">Pleurodeles waltl</name>
    <name type="common">Iberian ribbed newt</name>
    <dbReference type="NCBI Taxonomy" id="8319"/>
    <lineage>
        <taxon>Eukaryota</taxon>
        <taxon>Metazoa</taxon>
        <taxon>Chordata</taxon>
        <taxon>Craniata</taxon>
        <taxon>Vertebrata</taxon>
        <taxon>Euteleostomi</taxon>
        <taxon>Amphibia</taxon>
        <taxon>Batrachia</taxon>
        <taxon>Caudata</taxon>
        <taxon>Salamandroidea</taxon>
        <taxon>Salamandridae</taxon>
        <taxon>Pleurodelinae</taxon>
        <taxon>Pleurodeles</taxon>
    </lineage>
</organism>